<evidence type="ECO:0000313" key="2">
    <source>
        <dbReference type="Proteomes" id="UP000078459"/>
    </source>
</evidence>
<evidence type="ECO:0000313" key="1">
    <source>
        <dbReference type="EMBL" id="OAQ39228.1"/>
    </source>
</evidence>
<dbReference type="OrthoDB" id="788362at2"/>
<reference evidence="1 2" key="2">
    <citation type="submission" date="2016-06" db="EMBL/GenBank/DDBJ databases">
        <title>Pedobacter psychrophilus sp. nov., isolated from Antarctic fragmentary rock.</title>
        <authorList>
            <person name="Svec P."/>
        </authorList>
    </citation>
    <scope>NUCLEOTIDE SEQUENCE [LARGE SCALE GENOMIC DNA]</scope>
    <source>
        <strain evidence="1 2">CCM 8644</strain>
    </source>
</reference>
<dbReference type="AlphaFoldDB" id="A0A179DE31"/>
<dbReference type="Proteomes" id="UP000078459">
    <property type="component" value="Unassembled WGS sequence"/>
</dbReference>
<proteinExistence type="predicted"/>
<keyword evidence="2" id="KW-1185">Reference proteome</keyword>
<reference evidence="1 2" key="1">
    <citation type="submission" date="2016-04" db="EMBL/GenBank/DDBJ databases">
        <authorList>
            <person name="Evans L.H."/>
            <person name="Alamgir A."/>
            <person name="Owens N."/>
            <person name="Weber N.D."/>
            <person name="Virtaneva K."/>
            <person name="Barbian K."/>
            <person name="Babar A."/>
            <person name="Rosenke K."/>
        </authorList>
    </citation>
    <scope>NUCLEOTIDE SEQUENCE [LARGE SCALE GENOMIC DNA]</scope>
    <source>
        <strain evidence="1 2">CCM 8644</strain>
    </source>
</reference>
<comment type="caution">
    <text evidence="1">The sequence shown here is derived from an EMBL/GenBank/DDBJ whole genome shotgun (WGS) entry which is preliminary data.</text>
</comment>
<organism evidence="1 2">
    <name type="scientific">Pedobacter psychrophilus</name>
    <dbReference type="NCBI Taxonomy" id="1826909"/>
    <lineage>
        <taxon>Bacteria</taxon>
        <taxon>Pseudomonadati</taxon>
        <taxon>Bacteroidota</taxon>
        <taxon>Sphingobacteriia</taxon>
        <taxon>Sphingobacteriales</taxon>
        <taxon>Sphingobacteriaceae</taxon>
        <taxon>Pedobacter</taxon>
    </lineage>
</organism>
<sequence>MKQKLTFLIIIISFLSFYIKAQTIKPNISARVDTTNNAVNKLYHLYVNYLNSKPDSCYSNPYWNEAEYPYYLKQNFLPIDRSANAIFNQNFKRFIKYYKPTILQIDSIDNNLYQIKTLFKSNANIKDSVEEDVAYITNLYARKNKDGVFKLENTITERTKDWKTYQENFITYIVNPQCKFDKIEAQKAVDFCNDLSRKFDLKILPFKYYILPNTDEFGKLLNFDYWTYYFGAQTNLPLREIFTSYGNENFPHELVHMMFPLRKSAEKTPNN</sequence>
<gene>
    <name evidence="1" type="ORF">A5893_11210</name>
</gene>
<dbReference type="EMBL" id="LWHJ01000028">
    <property type="protein sequence ID" value="OAQ39228.1"/>
    <property type="molecule type" value="Genomic_DNA"/>
</dbReference>
<dbReference type="RefSeq" id="WP_068822753.1">
    <property type="nucleotide sequence ID" value="NZ_LWHJ01000028.1"/>
</dbReference>
<accession>A0A179DE31</accession>
<protein>
    <submittedName>
        <fullName evidence="1">Uncharacterized protein</fullName>
    </submittedName>
</protein>
<name>A0A179DE31_9SPHI</name>